<dbReference type="GO" id="GO:0005829">
    <property type="term" value="C:cytosol"/>
    <property type="evidence" value="ECO:0007669"/>
    <property type="project" value="TreeGrafter"/>
</dbReference>
<dbReference type="AlphaFoldDB" id="A0A0M3IYY2"/>
<dbReference type="Pfam" id="PF10193">
    <property type="entry name" value="Telomere_reg-2"/>
    <property type="match status" value="1"/>
</dbReference>
<dbReference type="SUPFAM" id="SSF48371">
    <property type="entry name" value="ARM repeat"/>
    <property type="match status" value="1"/>
</dbReference>
<evidence type="ECO:0000256" key="1">
    <source>
        <dbReference type="ARBA" id="ARBA00006133"/>
    </source>
</evidence>
<dbReference type="PANTHER" id="PTHR15830:SF10">
    <property type="entry name" value="TELOMERE LENGTH REGULATION PROTEIN TEL2 HOMOLOG"/>
    <property type="match status" value="1"/>
</dbReference>
<evidence type="ECO:0000256" key="2">
    <source>
        <dbReference type="SAM" id="MobiDB-lite"/>
    </source>
</evidence>
<dbReference type="InterPro" id="IPR019337">
    <property type="entry name" value="Telomere_length_regulation_dom"/>
</dbReference>
<sequence>LLKVWSQKSHLLHSSDEQLTYIECALVCFVKYAKDEVRKGMKWLAEEWLLNGTQYHLKSSDTRRKIRGLFITEKLTEWLSFGHDLKFDITPEMGQELVDLRAIVDEDQLEVLSKSAEANNEAMKNNNLNNEKNENSLEKLSRNLEKLSTKGAPPSQLDSDDDDDFPSYQIPEQELNLSEKKPSGDEDDETFEKPEPAPYYIRDCMDALGANENCAKFEAAFGVLNQFIRKRALGYDDIAEELVTKMVFLEDRFSTVKFEERKFEIIVSCLVMSPHLAPMLIDLMYSRRSPMCYRYLILNCLAESATQLSTLDTASAKIQYLEGLLKENQSICTTKQKFPAAPSSDWRGVIEERLEKKTRRFTSQKASSSTSTPQKNRFGEHAVGFLRPLLAINQYREHLDLRKEDSSLLAKILTTAAHLMQCARNCLNAPRLAMWLEVCVRELISHEDASVRLAVLLCYDAICRALPDDVFFTLFTGSVNEWLAYTVYVIENDPSGMCREMAVTLQYTICSKAPQNSI</sequence>
<dbReference type="GO" id="GO:0042162">
    <property type="term" value="F:telomeric DNA binding"/>
    <property type="evidence" value="ECO:0007669"/>
    <property type="project" value="TreeGrafter"/>
</dbReference>
<proteinExistence type="inferred from homology"/>
<name>A0A0M3IYY2_ANISI</name>
<evidence type="ECO:0000313" key="4">
    <source>
        <dbReference type="WBParaSite" id="ASIM_0000046101-mRNA-1"/>
    </source>
</evidence>
<organism evidence="4">
    <name type="scientific">Anisakis simplex</name>
    <name type="common">Herring worm</name>
    <dbReference type="NCBI Taxonomy" id="6269"/>
    <lineage>
        <taxon>Eukaryota</taxon>
        <taxon>Metazoa</taxon>
        <taxon>Ecdysozoa</taxon>
        <taxon>Nematoda</taxon>
        <taxon>Chromadorea</taxon>
        <taxon>Rhabditida</taxon>
        <taxon>Spirurina</taxon>
        <taxon>Ascaridomorpha</taxon>
        <taxon>Ascaridoidea</taxon>
        <taxon>Anisakidae</taxon>
        <taxon>Anisakis</taxon>
        <taxon>Anisakis simplex complex</taxon>
    </lineage>
</organism>
<dbReference type="GO" id="GO:0051083">
    <property type="term" value="P:'de novo' cotranslational protein folding"/>
    <property type="evidence" value="ECO:0007669"/>
    <property type="project" value="TreeGrafter"/>
</dbReference>
<feature type="domain" description="Telomere length regulation protein conserved" evidence="3">
    <location>
        <begin position="198"/>
        <end position="305"/>
    </location>
</feature>
<dbReference type="GO" id="GO:0051879">
    <property type="term" value="F:Hsp90 protein binding"/>
    <property type="evidence" value="ECO:0007669"/>
    <property type="project" value="TreeGrafter"/>
</dbReference>
<comment type="similarity">
    <text evidence="1">Belongs to the TEL2 family.</text>
</comment>
<dbReference type="InterPro" id="IPR016024">
    <property type="entry name" value="ARM-type_fold"/>
</dbReference>
<protein>
    <submittedName>
        <fullName evidence="4">Telomere length regulation protein clk-2 (inferred by orthology to a C. elegans protein)</fullName>
    </submittedName>
</protein>
<dbReference type="InterPro" id="IPR051970">
    <property type="entry name" value="TEL2_Regulation"/>
</dbReference>
<accession>A0A0M3IYY2</accession>
<evidence type="ECO:0000259" key="3">
    <source>
        <dbReference type="Pfam" id="PF10193"/>
    </source>
</evidence>
<dbReference type="WBParaSite" id="ASIM_0000046101-mRNA-1">
    <property type="protein sequence ID" value="ASIM_0000046101-mRNA-1"/>
    <property type="gene ID" value="ASIM_0000046101"/>
</dbReference>
<dbReference type="InterPro" id="IPR038528">
    <property type="entry name" value="TEL2_C_sf"/>
</dbReference>
<reference evidence="4" key="1">
    <citation type="submission" date="2017-02" db="UniProtKB">
        <authorList>
            <consortium name="WormBaseParasite"/>
        </authorList>
    </citation>
    <scope>IDENTIFICATION</scope>
</reference>
<dbReference type="PANTHER" id="PTHR15830">
    <property type="entry name" value="TELOMERE LENGTH REGULATION PROTEIN TEL2 FAMILY MEMBER"/>
    <property type="match status" value="1"/>
</dbReference>
<feature type="region of interest" description="Disordered" evidence="2">
    <location>
        <begin position="147"/>
        <end position="195"/>
    </location>
</feature>
<dbReference type="Gene3D" id="1.25.40.720">
    <property type="entry name" value="Telomere length regulation protein 2, C-terminal domain"/>
    <property type="match status" value="1"/>
</dbReference>